<dbReference type="Pfam" id="PF01344">
    <property type="entry name" value="Kelch_1"/>
    <property type="match status" value="2"/>
</dbReference>
<dbReference type="GeneID" id="106661816"/>
<dbReference type="InterPro" id="IPR011043">
    <property type="entry name" value="Gal_Oxase/kelch_b-propeller"/>
</dbReference>
<dbReference type="OMA" id="KVAPMNI"/>
<evidence type="ECO:0000313" key="4">
    <source>
        <dbReference type="EnsemblMetazoa" id="XP_014240961.1"/>
    </source>
</evidence>
<sequence>MPEQAAGDQMKIQSTCSKCRQVGTDNGHLSVLFCYPYIGQIGREAITYQEHFVEQCGPRKKGHPHLVKNGPCEVDTQTLTFGPKPMYVHGCRLLDVPHLNEWCNSLILYRERMDASEMSGSMTFEAGCDPEKKSLALTNGTVSDSVECVIFQQFDIFAQGFSAMEDIRRQGKLCDVTLKVDDLSFSGHRLVLAASIPYFHAMFLNDMAESKQKDITIHGIDAVALEALVNFAYSGKVTINTNNVQNLMVGASFLQLMKVRNACADFLKRRFHPHNVLGIRQFADTLGCTILVESADKYIQQYFHDVSLSDEYMALDINELLDIVKRDELYVISEEQVFEAIMRWVKKDCELRKLELPRLLASVRLPLLAPHYLVDSVATEELIRTSHECRDLVDEARDYHLMPERRPLLQSFKTRPRRCNFIMGHIFAVGGLTKSGDSVSTVEVFDPVVGRWRMAEAMSMLRSRVGVAVLKNRLYAFGGYNGTERLSTVEVFDPVKRIWSKVSPMHCKRSAVGAAALNDCLYVCGGYDGVSSLNTVECYQPDTDTWMIITSMQKHRSAGGVIAFEGFVYALGGHDGLSIFDSVERYDPHTCEWTSVTSMMTKRCRLGVATLNGKLYVCGGYDGVTFLHTVEMYDPVTDRWKFVASMNVMRSRVALVANMGKLWAIGGYDGTSNLPTVEVYDPNTDSWSFASSMCAHEGGVGVGVIPICKLE</sequence>
<organism evidence="4 5">
    <name type="scientific">Cimex lectularius</name>
    <name type="common">Bed bug</name>
    <name type="synonym">Acanthia lectularia</name>
    <dbReference type="NCBI Taxonomy" id="79782"/>
    <lineage>
        <taxon>Eukaryota</taxon>
        <taxon>Metazoa</taxon>
        <taxon>Ecdysozoa</taxon>
        <taxon>Arthropoda</taxon>
        <taxon>Hexapoda</taxon>
        <taxon>Insecta</taxon>
        <taxon>Pterygota</taxon>
        <taxon>Neoptera</taxon>
        <taxon>Paraneoptera</taxon>
        <taxon>Hemiptera</taxon>
        <taxon>Heteroptera</taxon>
        <taxon>Panheteroptera</taxon>
        <taxon>Cimicomorpha</taxon>
        <taxon>Cimicidae</taxon>
        <taxon>Cimex</taxon>
    </lineage>
</organism>
<dbReference type="CDD" id="cd18247">
    <property type="entry name" value="BTB_POZ_KLHL18"/>
    <property type="match status" value="1"/>
</dbReference>
<dbReference type="Gene3D" id="3.30.710.10">
    <property type="entry name" value="Potassium Channel Kv1.1, Chain A"/>
    <property type="match status" value="1"/>
</dbReference>
<evidence type="ECO:0000259" key="3">
    <source>
        <dbReference type="PROSITE" id="PS50097"/>
    </source>
</evidence>
<dbReference type="SMART" id="SM00225">
    <property type="entry name" value="BTB"/>
    <property type="match status" value="1"/>
</dbReference>
<dbReference type="SUPFAM" id="SSF54695">
    <property type="entry name" value="POZ domain"/>
    <property type="match status" value="1"/>
</dbReference>
<dbReference type="InterPro" id="IPR015915">
    <property type="entry name" value="Kelch-typ_b-propeller"/>
</dbReference>
<dbReference type="SMART" id="SM00612">
    <property type="entry name" value="Kelch"/>
    <property type="match status" value="6"/>
</dbReference>
<dbReference type="FunFam" id="1.25.40.420:FF:000001">
    <property type="entry name" value="Kelch-like family member 12"/>
    <property type="match status" value="1"/>
</dbReference>
<dbReference type="KEGG" id="clec:106661816"/>
<protein>
    <recommendedName>
        <fullName evidence="3">BTB domain-containing protein</fullName>
    </recommendedName>
</protein>
<dbReference type="Pfam" id="PF07707">
    <property type="entry name" value="BACK"/>
    <property type="match status" value="1"/>
</dbReference>
<dbReference type="PANTHER" id="PTHR45632:SF17">
    <property type="entry name" value="KELCH-LIKE PROTEIN 31"/>
    <property type="match status" value="1"/>
</dbReference>
<keyword evidence="1" id="KW-0880">Kelch repeat</keyword>
<name>A0A8I6R827_CIMLE</name>
<dbReference type="PANTHER" id="PTHR45632">
    <property type="entry name" value="LD33804P"/>
    <property type="match status" value="1"/>
</dbReference>
<dbReference type="GO" id="GO:0003779">
    <property type="term" value="F:actin binding"/>
    <property type="evidence" value="ECO:0007669"/>
    <property type="project" value="UniProtKB-KW"/>
</dbReference>
<dbReference type="Proteomes" id="UP000494040">
    <property type="component" value="Unassembled WGS sequence"/>
</dbReference>
<dbReference type="EnsemblMetazoa" id="XM_014385475.2">
    <property type="protein sequence ID" value="XP_014240961.1"/>
    <property type="gene ID" value="LOC106661816"/>
</dbReference>
<evidence type="ECO:0000256" key="2">
    <source>
        <dbReference type="ARBA" id="ARBA00022737"/>
    </source>
</evidence>
<keyword evidence="2" id="KW-0677">Repeat</keyword>
<dbReference type="Gene3D" id="1.25.40.420">
    <property type="match status" value="1"/>
</dbReference>
<dbReference type="SMART" id="SM00875">
    <property type="entry name" value="BACK"/>
    <property type="match status" value="1"/>
</dbReference>
<proteinExistence type="predicted"/>
<dbReference type="GO" id="GO:0005737">
    <property type="term" value="C:cytoplasm"/>
    <property type="evidence" value="ECO:0007669"/>
    <property type="project" value="UniProtKB-ARBA"/>
</dbReference>
<dbReference type="OrthoDB" id="45365at2759"/>
<dbReference type="RefSeq" id="XP_014240961.1">
    <property type="nucleotide sequence ID" value="XM_014385475.2"/>
</dbReference>
<dbReference type="InterPro" id="IPR011705">
    <property type="entry name" value="BACK"/>
</dbReference>
<dbReference type="InterPro" id="IPR011333">
    <property type="entry name" value="SKP1/BTB/POZ_sf"/>
</dbReference>
<accession>A0A8I6R827</accession>
<evidence type="ECO:0000256" key="1">
    <source>
        <dbReference type="ARBA" id="ARBA00022441"/>
    </source>
</evidence>
<dbReference type="PROSITE" id="PS50097">
    <property type="entry name" value="BTB"/>
    <property type="match status" value="1"/>
</dbReference>
<keyword evidence="5" id="KW-1185">Reference proteome</keyword>
<dbReference type="InterPro" id="IPR030603">
    <property type="entry name" value="KLHL18_BTB/POZ"/>
</dbReference>
<dbReference type="Gene3D" id="2.120.10.80">
    <property type="entry name" value="Kelch-type beta propeller"/>
    <property type="match status" value="1"/>
</dbReference>
<dbReference type="InterPro" id="IPR000210">
    <property type="entry name" value="BTB/POZ_dom"/>
</dbReference>
<dbReference type="SUPFAM" id="SSF50965">
    <property type="entry name" value="Galactose oxidase, central domain"/>
    <property type="match status" value="1"/>
</dbReference>
<dbReference type="AlphaFoldDB" id="A0A8I6R827"/>
<feature type="domain" description="BTB" evidence="3">
    <location>
        <begin position="174"/>
        <end position="241"/>
    </location>
</feature>
<reference evidence="4" key="1">
    <citation type="submission" date="2022-01" db="UniProtKB">
        <authorList>
            <consortium name="EnsemblMetazoa"/>
        </authorList>
    </citation>
    <scope>IDENTIFICATION</scope>
</reference>
<evidence type="ECO:0000313" key="5">
    <source>
        <dbReference type="Proteomes" id="UP000494040"/>
    </source>
</evidence>
<dbReference type="Pfam" id="PF24681">
    <property type="entry name" value="Kelch_KLHDC2_KLHL20_DRC7"/>
    <property type="match status" value="1"/>
</dbReference>
<dbReference type="Pfam" id="PF00651">
    <property type="entry name" value="BTB"/>
    <property type="match status" value="1"/>
</dbReference>
<dbReference type="InterPro" id="IPR006652">
    <property type="entry name" value="Kelch_1"/>
</dbReference>